<evidence type="ECO:0000313" key="7">
    <source>
        <dbReference type="EMBL" id="SEQ23065.1"/>
    </source>
</evidence>
<evidence type="ECO:0000256" key="6">
    <source>
        <dbReference type="HAMAP-Rule" id="MF_01186"/>
    </source>
</evidence>
<dbReference type="AlphaFoldDB" id="A0A1H9EBP7"/>
<comment type="similarity">
    <text evidence="6">Belongs to the LptE lipoprotein family.</text>
</comment>
<comment type="subunit">
    <text evidence="6">Component of the lipopolysaccharide transport and assembly complex. Interacts with LptD.</text>
</comment>
<dbReference type="Gene3D" id="3.30.160.150">
    <property type="entry name" value="Lipoprotein like domain"/>
    <property type="match status" value="1"/>
</dbReference>
<protein>
    <recommendedName>
        <fullName evidence="6">LPS-assembly lipoprotein LptE</fullName>
    </recommendedName>
</protein>
<accession>A0A1H9EBP7</accession>
<evidence type="ECO:0000256" key="5">
    <source>
        <dbReference type="ARBA" id="ARBA00023288"/>
    </source>
</evidence>
<sequence>MDRRGLGPWPFRSGQMALVLMLSLLLLACGFQLRGGTDVPPEMARTAITGLSAANPLFIDLQLVLNGAGVMLVPLGEATAELHIQDLRSGRRALSVGRNAQVSEYEIFTHLRYWVQGRGNDFQIPEQTLTLTRDYLFDPEGVLGQAEQEQRLRESMNRDLAQLILLRLRATAETP</sequence>
<dbReference type="GO" id="GO:0009279">
    <property type="term" value="C:cell outer membrane"/>
    <property type="evidence" value="ECO:0007669"/>
    <property type="project" value="UniProtKB-SubCell"/>
</dbReference>
<dbReference type="GO" id="GO:0001530">
    <property type="term" value="F:lipopolysaccharide binding"/>
    <property type="evidence" value="ECO:0007669"/>
    <property type="project" value="TreeGrafter"/>
</dbReference>
<evidence type="ECO:0000256" key="3">
    <source>
        <dbReference type="ARBA" id="ARBA00023139"/>
    </source>
</evidence>
<dbReference type="GO" id="GO:0015920">
    <property type="term" value="P:lipopolysaccharide transport"/>
    <property type="evidence" value="ECO:0007669"/>
    <property type="project" value="TreeGrafter"/>
</dbReference>
<keyword evidence="8" id="KW-1185">Reference proteome</keyword>
<dbReference type="Pfam" id="PF04390">
    <property type="entry name" value="LptE"/>
    <property type="match status" value="1"/>
</dbReference>
<dbReference type="PROSITE" id="PS51257">
    <property type="entry name" value="PROKAR_LIPOPROTEIN"/>
    <property type="match status" value="1"/>
</dbReference>
<evidence type="ECO:0000256" key="4">
    <source>
        <dbReference type="ARBA" id="ARBA00023237"/>
    </source>
</evidence>
<dbReference type="PANTHER" id="PTHR38098:SF1">
    <property type="entry name" value="LPS-ASSEMBLY LIPOPROTEIN LPTE"/>
    <property type="match status" value="1"/>
</dbReference>
<keyword evidence="1 6" id="KW-0732">Signal</keyword>
<dbReference type="PANTHER" id="PTHR38098">
    <property type="entry name" value="LPS-ASSEMBLY LIPOPROTEIN LPTE"/>
    <property type="match status" value="1"/>
</dbReference>
<comment type="function">
    <text evidence="6">Together with LptD, is involved in the assembly of lipopolysaccharide (LPS) at the surface of the outer membrane. Required for the proper assembly of LptD. Binds LPS and may serve as the LPS recognition site at the outer membrane.</text>
</comment>
<proteinExistence type="inferred from homology"/>
<organism evidence="7 8">
    <name type="scientific">Ectothiorhodospira magna</name>
    <dbReference type="NCBI Taxonomy" id="867345"/>
    <lineage>
        <taxon>Bacteria</taxon>
        <taxon>Pseudomonadati</taxon>
        <taxon>Pseudomonadota</taxon>
        <taxon>Gammaproteobacteria</taxon>
        <taxon>Chromatiales</taxon>
        <taxon>Ectothiorhodospiraceae</taxon>
        <taxon>Ectothiorhodospira</taxon>
    </lineage>
</organism>
<name>A0A1H9EBP7_9GAMM</name>
<dbReference type="EMBL" id="FOFO01000021">
    <property type="protein sequence ID" value="SEQ23065.1"/>
    <property type="molecule type" value="Genomic_DNA"/>
</dbReference>
<dbReference type="InterPro" id="IPR007485">
    <property type="entry name" value="LPS_assembly_LptE"/>
</dbReference>
<evidence type="ECO:0000256" key="2">
    <source>
        <dbReference type="ARBA" id="ARBA00023136"/>
    </source>
</evidence>
<dbReference type="GO" id="GO:0043165">
    <property type="term" value="P:Gram-negative-bacterium-type cell outer membrane assembly"/>
    <property type="evidence" value="ECO:0007669"/>
    <property type="project" value="UniProtKB-UniRule"/>
</dbReference>
<comment type="subcellular location">
    <subcellularLocation>
        <location evidence="6">Cell outer membrane</location>
        <topology evidence="6">Lipid-anchor</topology>
    </subcellularLocation>
</comment>
<dbReference type="HAMAP" id="MF_01186">
    <property type="entry name" value="LPS_assembly_LptE"/>
    <property type="match status" value="1"/>
</dbReference>
<keyword evidence="3 6" id="KW-0564">Palmitate</keyword>
<dbReference type="STRING" id="867345.SAMN05421693_12111"/>
<dbReference type="GO" id="GO:1990351">
    <property type="term" value="C:transporter complex"/>
    <property type="evidence" value="ECO:0007669"/>
    <property type="project" value="TreeGrafter"/>
</dbReference>
<evidence type="ECO:0000313" key="8">
    <source>
        <dbReference type="Proteomes" id="UP000199496"/>
    </source>
</evidence>
<dbReference type="Proteomes" id="UP000199496">
    <property type="component" value="Unassembled WGS sequence"/>
</dbReference>
<evidence type="ECO:0000256" key="1">
    <source>
        <dbReference type="ARBA" id="ARBA00022729"/>
    </source>
</evidence>
<gene>
    <name evidence="6" type="primary">lptE</name>
    <name evidence="7" type="ORF">SAMN05421693_12111</name>
</gene>
<reference evidence="7 8" key="1">
    <citation type="submission" date="2016-10" db="EMBL/GenBank/DDBJ databases">
        <authorList>
            <person name="de Groot N.N."/>
        </authorList>
    </citation>
    <scope>NUCLEOTIDE SEQUENCE [LARGE SCALE GENOMIC DNA]</scope>
    <source>
        <strain evidence="7 8">B7-7</strain>
    </source>
</reference>
<keyword evidence="4 6" id="KW-0998">Cell outer membrane</keyword>
<keyword evidence="2 6" id="KW-0472">Membrane</keyword>
<keyword evidence="5 6" id="KW-0449">Lipoprotein</keyword>